<dbReference type="OrthoDB" id="1060785at2759"/>
<evidence type="ECO:0000313" key="6">
    <source>
        <dbReference type="Proteomes" id="UP000593567"/>
    </source>
</evidence>
<dbReference type="Proteomes" id="UP000593567">
    <property type="component" value="Unassembled WGS sequence"/>
</dbReference>
<dbReference type="GO" id="GO:0034237">
    <property type="term" value="F:protein kinase A regulatory subunit binding"/>
    <property type="evidence" value="ECO:0007669"/>
    <property type="project" value="TreeGrafter"/>
</dbReference>
<keyword evidence="4" id="KW-1133">Transmembrane helix</keyword>
<comment type="subcellular location">
    <subcellularLocation>
        <location evidence="2">Cytoplasm</location>
        <location evidence="2">Cytoskeleton</location>
    </subcellularLocation>
</comment>
<dbReference type="GO" id="GO:2000601">
    <property type="term" value="P:positive regulation of Arp2/3 complex-mediated actin nucleation"/>
    <property type="evidence" value="ECO:0007669"/>
    <property type="project" value="TreeGrafter"/>
</dbReference>
<dbReference type="AlphaFoldDB" id="A0A7J7K0S6"/>
<dbReference type="GO" id="GO:0005856">
    <property type="term" value="C:cytoskeleton"/>
    <property type="evidence" value="ECO:0007669"/>
    <property type="project" value="UniProtKB-SubCell"/>
</dbReference>
<sequence>MPLLKRPIEPSSITRTVDGNIPNAIRNELEYVANSTQANLIRQLSSLSHYAEDMFRELFEEATSIYERTCNLNNKVDMLKDSVQQFDPNQVVVKLTDITKRKPYKSEYHTDQQICTKSTMPRSLAQMYSQCAKVPQLYKFDRFRDDGKPSITLYTNPDYFVQLWIESLQKNVSESSKKHDGKKVRRYGECYDSMICMNLVDDITYYFFAHGYCVSVMLGYLLAVLVVYCNEMQLVFCYHTICPADTPASHSTLSVHLKGEVRKSWRVKNRSEKFADMARGQELYRKTKRSPTKGYSRGPQVFPGTQWTSIPSVQGISHRCSSLPTSSSSTTSTGSAGCVGSPGVPGDDI</sequence>
<dbReference type="PANTHER" id="PTHR12902">
    <property type="entry name" value="WASP-1"/>
    <property type="match status" value="1"/>
</dbReference>
<feature type="transmembrane region" description="Helical" evidence="4">
    <location>
        <begin position="203"/>
        <end position="228"/>
    </location>
</feature>
<accession>A0A7J7K0S6</accession>
<keyword evidence="2" id="KW-0206">Cytoskeleton</keyword>
<comment type="subunit">
    <text evidence="2">Binds actin and the Arp2/3 complex.</text>
</comment>
<evidence type="ECO:0000256" key="3">
    <source>
        <dbReference type="SAM" id="MobiDB-lite"/>
    </source>
</evidence>
<comment type="function">
    <text evidence="2">Downstream effector molecule involved in the transmission of signals from tyrosine kinase receptors and small GTPases to the actin cytoskeleton. Promotes formation of actin filaments. Part of the WAVE complex that regulates lamellipodia formation. The WAVE complex regulates actin filament reorganization via its interaction with the Arp2/3 complex.</text>
</comment>
<dbReference type="InterPro" id="IPR028288">
    <property type="entry name" value="SCAR/WAVE_fam"/>
</dbReference>
<comment type="caution">
    <text evidence="5">The sequence shown here is derived from an EMBL/GenBank/DDBJ whole genome shotgun (WGS) entry which is preliminary data.</text>
</comment>
<protein>
    <recommendedName>
        <fullName evidence="2">Wiskott-Aldrich syndrome protein family member</fullName>
        <shortName evidence="2">WASP family protein member</shortName>
    </recommendedName>
</protein>
<feature type="compositionally biased region" description="Low complexity" evidence="3">
    <location>
        <begin position="321"/>
        <end position="335"/>
    </location>
</feature>
<dbReference type="EMBL" id="VXIV02001524">
    <property type="protein sequence ID" value="KAF6032240.1"/>
    <property type="molecule type" value="Genomic_DNA"/>
</dbReference>
<organism evidence="5 6">
    <name type="scientific">Bugula neritina</name>
    <name type="common">Brown bryozoan</name>
    <name type="synonym">Sertularia neritina</name>
    <dbReference type="NCBI Taxonomy" id="10212"/>
    <lineage>
        <taxon>Eukaryota</taxon>
        <taxon>Metazoa</taxon>
        <taxon>Spiralia</taxon>
        <taxon>Lophotrochozoa</taxon>
        <taxon>Bryozoa</taxon>
        <taxon>Gymnolaemata</taxon>
        <taxon>Cheilostomatida</taxon>
        <taxon>Flustrina</taxon>
        <taxon>Buguloidea</taxon>
        <taxon>Bugulidae</taxon>
        <taxon>Bugula</taxon>
    </lineage>
</organism>
<name>A0A7J7K0S6_BUGNE</name>
<feature type="region of interest" description="Disordered" evidence="3">
    <location>
        <begin position="319"/>
        <end position="349"/>
    </location>
</feature>
<dbReference type="GO" id="GO:0003779">
    <property type="term" value="F:actin binding"/>
    <property type="evidence" value="ECO:0007669"/>
    <property type="project" value="UniProtKB-UniRule"/>
</dbReference>
<keyword evidence="2" id="KW-0963">Cytoplasm</keyword>
<keyword evidence="2" id="KW-0009">Actin-binding</keyword>
<dbReference type="Gene3D" id="6.10.280.150">
    <property type="match status" value="1"/>
</dbReference>
<evidence type="ECO:0000313" key="5">
    <source>
        <dbReference type="EMBL" id="KAF6032240.1"/>
    </source>
</evidence>
<evidence type="ECO:0000256" key="2">
    <source>
        <dbReference type="RuleBase" id="RU367034"/>
    </source>
</evidence>
<keyword evidence="4" id="KW-0812">Transmembrane</keyword>
<proteinExistence type="inferred from homology"/>
<comment type="similarity">
    <text evidence="1 2">Belongs to the SCAR/WAVE family.</text>
</comment>
<dbReference type="Gene3D" id="1.20.5.340">
    <property type="match status" value="1"/>
</dbReference>
<evidence type="ECO:0000256" key="4">
    <source>
        <dbReference type="SAM" id="Phobius"/>
    </source>
</evidence>
<keyword evidence="6" id="KW-1185">Reference proteome</keyword>
<keyword evidence="4" id="KW-0472">Membrane</keyword>
<reference evidence="5" key="1">
    <citation type="submission" date="2020-06" db="EMBL/GenBank/DDBJ databases">
        <title>Draft genome of Bugula neritina, a colonial animal packing powerful symbionts and potential medicines.</title>
        <authorList>
            <person name="Rayko M."/>
        </authorList>
    </citation>
    <scope>NUCLEOTIDE SEQUENCE [LARGE SCALE GENOMIC DNA]</scope>
    <source>
        <strain evidence="5">Kwan_BN1</strain>
    </source>
</reference>
<dbReference type="GO" id="GO:0071933">
    <property type="term" value="F:Arp2/3 complex binding"/>
    <property type="evidence" value="ECO:0007669"/>
    <property type="project" value="TreeGrafter"/>
</dbReference>
<dbReference type="GO" id="GO:0030036">
    <property type="term" value="P:actin cytoskeleton organization"/>
    <property type="evidence" value="ECO:0007669"/>
    <property type="project" value="UniProtKB-UniRule"/>
</dbReference>
<gene>
    <name evidence="5" type="ORF">EB796_009459</name>
</gene>
<dbReference type="PANTHER" id="PTHR12902:SF1">
    <property type="entry name" value="WISKOTT-ALDRICH SYNDROME PROTEIN FAMILY MEMBER"/>
    <property type="match status" value="1"/>
</dbReference>
<evidence type="ECO:0000256" key="1">
    <source>
        <dbReference type="ARBA" id="ARBA00006993"/>
    </source>
</evidence>